<dbReference type="Gene3D" id="3.30.590.10">
    <property type="entry name" value="Glutamine synthetase/guanido kinase, catalytic domain"/>
    <property type="match status" value="1"/>
</dbReference>
<feature type="domain" description="GS catalytic" evidence="5">
    <location>
        <begin position="117"/>
        <end position="444"/>
    </location>
</feature>
<reference evidence="6 7" key="1">
    <citation type="submission" date="2019-04" db="EMBL/GenBank/DDBJ databases">
        <title>Friends and foes A comparative genomics study of 23 Aspergillus species from section Flavi.</title>
        <authorList>
            <consortium name="DOE Joint Genome Institute"/>
            <person name="Kjaerbolling I."/>
            <person name="Vesth T."/>
            <person name="Frisvad J.C."/>
            <person name="Nybo J.L."/>
            <person name="Theobald S."/>
            <person name="Kildgaard S."/>
            <person name="Isbrandt T."/>
            <person name="Kuo A."/>
            <person name="Sato A."/>
            <person name="Lyhne E.K."/>
            <person name="Kogle M.E."/>
            <person name="Wiebenga A."/>
            <person name="Kun R.S."/>
            <person name="Lubbers R.J."/>
            <person name="Makela M.R."/>
            <person name="Barry K."/>
            <person name="Chovatia M."/>
            <person name="Clum A."/>
            <person name="Daum C."/>
            <person name="Haridas S."/>
            <person name="He G."/>
            <person name="LaButti K."/>
            <person name="Lipzen A."/>
            <person name="Mondo S."/>
            <person name="Riley R."/>
            <person name="Salamov A."/>
            <person name="Simmons B.A."/>
            <person name="Magnuson J.K."/>
            <person name="Henrissat B."/>
            <person name="Mortensen U.H."/>
            <person name="Larsen T.O."/>
            <person name="Devries R.P."/>
            <person name="Grigoriev I.V."/>
            <person name="Machida M."/>
            <person name="Baker S.E."/>
            <person name="Andersen M.R."/>
        </authorList>
    </citation>
    <scope>NUCLEOTIDE SEQUENCE [LARGE SCALE GENOMIC DNA]</scope>
    <source>
        <strain evidence="6 7">IBT 18842</strain>
    </source>
</reference>
<evidence type="ECO:0000256" key="2">
    <source>
        <dbReference type="ARBA" id="ARBA00022598"/>
    </source>
</evidence>
<dbReference type="EMBL" id="ML742249">
    <property type="protein sequence ID" value="KAE8146655.1"/>
    <property type="molecule type" value="Genomic_DNA"/>
</dbReference>
<evidence type="ECO:0000313" key="7">
    <source>
        <dbReference type="Proteomes" id="UP000325780"/>
    </source>
</evidence>
<dbReference type="AlphaFoldDB" id="A0A5N6TK08"/>
<protein>
    <recommendedName>
        <fullName evidence="1">Glutamine synthetase</fullName>
    </recommendedName>
</protein>
<dbReference type="SUPFAM" id="SSF54368">
    <property type="entry name" value="Glutamine synthetase, N-terminal domain"/>
    <property type="match status" value="1"/>
</dbReference>
<gene>
    <name evidence="6" type="ORF">BDV25DRAFT_47011</name>
</gene>
<proteinExistence type="inferred from homology"/>
<dbReference type="SUPFAM" id="SSF55931">
    <property type="entry name" value="Glutamine synthetase/guanido kinase"/>
    <property type="match status" value="1"/>
</dbReference>
<dbReference type="Proteomes" id="UP000325780">
    <property type="component" value="Unassembled WGS sequence"/>
</dbReference>
<evidence type="ECO:0000256" key="3">
    <source>
        <dbReference type="PROSITE-ProRule" id="PRU01331"/>
    </source>
</evidence>
<dbReference type="PANTHER" id="PTHR43785">
    <property type="entry name" value="GAMMA-GLUTAMYLPUTRESCINE SYNTHETASE"/>
    <property type="match status" value="1"/>
</dbReference>
<evidence type="ECO:0000313" key="6">
    <source>
        <dbReference type="EMBL" id="KAE8146655.1"/>
    </source>
</evidence>
<dbReference type="InterPro" id="IPR036651">
    <property type="entry name" value="Gln_synt_N_sf"/>
</dbReference>
<name>A0A5N6TK08_ASPAV</name>
<keyword evidence="7" id="KW-1185">Reference proteome</keyword>
<dbReference type="PANTHER" id="PTHR43785:SF2">
    <property type="entry name" value="TYPE-1 GLUTAMINE SYNTHETASE 1"/>
    <property type="match status" value="1"/>
</dbReference>
<keyword evidence="2" id="KW-0436">Ligase</keyword>
<accession>A0A5N6TK08</accession>
<dbReference type="PROSITE" id="PS51987">
    <property type="entry name" value="GS_CATALYTIC"/>
    <property type="match status" value="1"/>
</dbReference>
<evidence type="ECO:0000256" key="1">
    <source>
        <dbReference type="ARBA" id="ARBA00021364"/>
    </source>
</evidence>
<organism evidence="6 7">
    <name type="scientific">Aspergillus avenaceus</name>
    <dbReference type="NCBI Taxonomy" id="36643"/>
    <lineage>
        <taxon>Eukaryota</taxon>
        <taxon>Fungi</taxon>
        <taxon>Dikarya</taxon>
        <taxon>Ascomycota</taxon>
        <taxon>Pezizomycotina</taxon>
        <taxon>Eurotiomycetes</taxon>
        <taxon>Eurotiomycetidae</taxon>
        <taxon>Eurotiales</taxon>
        <taxon>Aspergillaceae</taxon>
        <taxon>Aspergillus</taxon>
        <taxon>Aspergillus subgen. Circumdati</taxon>
    </lineage>
</organism>
<dbReference type="SMART" id="SM01230">
    <property type="entry name" value="Gln-synt_C"/>
    <property type="match status" value="1"/>
</dbReference>
<dbReference type="InterPro" id="IPR008146">
    <property type="entry name" value="Gln_synth_cat_dom"/>
</dbReference>
<evidence type="ECO:0000256" key="4">
    <source>
        <dbReference type="RuleBase" id="RU000384"/>
    </source>
</evidence>
<evidence type="ECO:0000259" key="5">
    <source>
        <dbReference type="PROSITE" id="PS51987"/>
    </source>
</evidence>
<comment type="similarity">
    <text evidence="3 4">Belongs to the glutamine synthetase family.</text>
</comment>
<dbReference type="GO" id="GO:0004356">
    <property type="term" value="F:glutamine synthetase activity"/>
    <property type="evidence" value="ECO:0007669"/>
    <property type="project" value="InterPro"/>
</dbReference>
<dbReference type="InterPro" id="IPR014746">
    <property type="entry name" value="Gln_synth/guanido_kin_cat_dom"/>
</dbReference>
<dbReference type="GO" id="GO:0006542">
    <property type="term" value="P:glutamine biosynthetic process"/>
    <property type="evidence" value="ECO:0007669"/>
    <property type="project" value="InterPro"/>
</dbReference>
<dbReference type="Pfam" id="PF00120">
    <property type="entry name" value="Gln-synt_C"/>
    <property type="match status" value="1"/>
</dbReference>
<sequence length="444" mass="48514">MSSLDPVARWGEYATKNPKIQFVWLRFMSHKGTILTRIVPQARFASMLQTGKHISVPKAAFYLDPSDVLAEGGSPSGKMSLQPDLTTIRSQAGSNGTRAVVMCDCLEADGSPAALCPRSRLQGLTSKLDQELGFSALVGFEVEVIFLRPETENGKTQYQPVNQTHCWSSMTVDDQDLLGLIEAIAHGLAEAGITLEHFHAEAAQGQWEFVLPPATPVEAVDMLIEARETIRSIAHAHGLHATLHPRISPVQAGTGAHVHLSVEKTREGSRDPESFFAGIIDHMPAILAFSLPQVDSYQRVATGTWSGGEYACWGWENKEAALRRIEYAHFELKLCDGFANPYLVLSALLTAGMTGLHQCLLLQAGDCTKSSGDLTSEEREALGIRVKLPKTLDESLAALEGDPIFQSSLGPAIMESYLAVKKAEARFFKALDVDDRKSWLIARY</sequence>
<dbReference type="OrthoDB" id="3364440at2759"/>
<dbReference type="Gene3D" id="3.10.20.70">
    <property type="entry name" value="Glutamine synthetase, N-terminal domain"/>
    <property type="match status" value="1"/>
</dbReference>